<feature type="compositionally biased region" description="Acidic residues" evidence="1">
    <location>
        <begin position="574"/>
        <end position="588"/>
    </location>
</feature>
<dbReference type="InterPro" id="IPR018822">
    <property type="entry name" value="UPF0646"/>
</dbReference>
<feature type="compositionally biased region" description="Acidic residues" evidence="1">
    <location>
        <begin position="861"/>
        <end position="873"/>
    </location>
</feature>
<feature type="compositionally biased region" description="Basic and acidic residues" evidence="1">
    <location>
        <begin position="203"/>
        <end position="215"/>
    </location>
</feature>
<proteinExistence type="predicted"/>
<name>A0A1L7WNY4_9HELO</name>
<feature type="compositionally biased region" description="Polar residues" evidence="1">
    <location>
        <begin position="807"/>
        <end position="822"/>
    </location>
</feature>
<dbReference type="Pfam" id="PF10336">
    <property type="entry name" value="DUF2420"/>
    <property type="match status" value="1"/>
</dbReference>
<dbReference type="EMBL" id="FJOG01000005">
    <property type="protein sequence ID" value="CZR54479.1"/>
    <property type="molecule type" value="Genomic_DNA"/>
</dbReference>
<evidence type="ECO:0000256" key="1">
    <source>
        <dbReference type="SAM" id="MobiDB-lite"/>
    </source>
</evidence>
<feature type="compositionally biased region" description="Polar residues" evidence="1">
    <location>
        <begin position="847"/>
        <end position="856"/>
    </location>
</feature>
<feature type="region of interest" description="Disordered" evidence="1">
    <location>
        <begin position="203"/>
        <end position="271"/>
    </location>
</feature>
<protein>
    <submittedName>
        <fullName evidence="2">Uncharacterized protein</fullName>
    </submittedName>
</protein>
<gene>
    <name evidence="2" type="ORF">PAC_04363</name>
</gene>
<feature type="region of interest" description="Disordered" evidence="1">
    <location>
        <begin position="805"/>
        <end position="831"/>
    </location>
</feature>
<feature type="compositionally biased region" description="Basic and acidic residues" evidence="1">
    <location>
        <begin position="461"/>
        <end position="492"/>
    </location>
</feature>
<reference evidence="2 3" key="1">
    <citation type="submission" date="2016-03" db="EMBL/GenBank/DDBJ databases">
        <authorList>
            <person name="Ploux O."/>
        </authorList>
    </citation>
    <scope>NUCLEOTIDE SEQUENCE [LARGE SCALE GENOMIC DNA]</scope>
    <source>
        <strain evidence="2 3">UAMH 11012</strain>
    </source>
</reference>
<keyword evidence="3" id="KW-1185">Reference proteome</keyword>
<dbReference type="AlphaFoldDB" id="A0A1L7WNY4"/>
<feature type="compositionally biased region" description="Acidic residues" evidence="1">
    <location>
        <begin position="493"/>
        <end position="515"/>
    </location>
</feature>
<evidence type="ECO:0000313" key="2">
    <source>
        <dbReference type="EMBL" id="CZR54479.1"/>
    </source>
</evidence>
<organism evidence="2 3">
    <name type="scientific">Phialocephala subalpina</name>
    <dbReference type="NCBI Taxonomy" id="576137"/>
    <lineage>
        <taxon>Eukaryota</taxon>
        <taxon>Fungi</taxon>
        <taxon>Dikarya</taxon>
        <taxon>Ascomycota</taxon>
        <taxon>Pezizomycotina</taxon>
        <taxon>Leotiomycetes</taxon>
        <taxon>Helotiales</taxon>
        <taxon>Mollisiaceae</taxon>
        <taxon>Phialocephala</taxon>
        <taxon>Phialocephala fortinii species complex</taxon>
    </lineage>
</organism>
<accession>A0A1L7WNY4</accession>
<feature type="compositionally biased region" description="Polar residues" evidence="1">
    <location>
        <begin position="547"/>
        <end position="568"/>
    </location>
</feature>
<sequence>MLASTESGTYQFAMADDSMEISSEHGHNVGDDIDIDIDFTNGHADEDDILQDADYDNDFPLQPSPEMHHDDLMVDDDNASYQMDDADLIHDEAEQIIETEATLIDMADPFSTMNDDDGNTVAYSEEHDIGLFFNQQDEQVPDATVDDPLQDSKNASHQEDIATASEDVVPHEDNLPTDESTFQEVEGVGKGESHHESAFQEIERVGKEESHHESQDSTPHNRTPAVGPAEPRSPPTSISGLDTSSLLQESNNTVPDPDQNSLHEDFAKPHEPSSVDRIYNLSNAYAMKVAYQSVEYALFSTAESDDPDSFFLSDITIMEKPLSDLFKAIREIIHDDLAEEDEMCLSVEDLGLETEEASSCIQDITLAKILNLYESLLRNDGVDSARPLYLILSTRANFRLRFLNLHKGASQGKGLSELVVWDQNSESLDDVEEKDEVTDGIETNLIREAVQDAGDGQGIETENKDSRPTAEKSVEFHEEEHQTDLTEEHKENYEEENEEEYEDNQEEKQLEEDEPEPKPTAEDSAPTAAPEHTRESDDVANARLESQCGSPQQPITQGTGSTNPLTSTEVEAANSEDNEEDDLIDYSDGEIQHPAEQNIEEHRTSVVTDENRTDTGTSTDFFPPCYFPKACFCSQCSLLILAEYQAKEEELRRRSISRQAKEKLLEQSLDQTYTDTNDSSHPEEYFEGDGTGYDEYNAEFYGDQNDSYELVEHTGEANLNGHEDQNGLFDSHESFDNDEVTCEHAAEIGAEGYEDVNEENVYQAFEEFGNEKVKPQGLPAYAEGTTSHEVSDFVEVNGKDVVHEHSTTSSLGVADTTESSVTLGAEGIGYQDDLDEEISNELKELENATTPTNGSNLEPKDEIDYEDDEDEEIPISPGPGAVAATKELPNANGKRSIAEVESIVSTPSKDAKRPRS</sequence>
<feature type="compositionally biased region" description="Basic and acidic residues" evidence="1">
    <location>
        <begin position="261"/>
        <end position="271"/>
    </location>
</feature>
<dbReference type="Proteomes" id="UP000184330">
    <property type="component" value="Unassembled WGS sequence"/>
</dbReference>
<evidence type="ECO:0000313" key="3">
    <source>
        <dbReference type="Proteomes" id="UP000184330"/>
    </source>
</evidence>
<feature type="region of interest" description="Disordered" evidence="1">
    <location>
        <begin position="845"/>
        <end position="916"/>
    </location>
</feature>
<feature type="compositionally biased region" description="Polar residues" evidence="1">
    <location>
        <begin position="235"/>
        <end position="260"/>
    </location>
</feature>
<dbReference type="OrthoDB" id="5339076at2759"/>
<feature type="compositionally biased region" description="Basic and acidic residues" evidence="1">
    <location>
        <begin position="599"/>
        <end position="613"/>
    </location>
</feature>
<feature type="region of interest" description="Disordered" evidence="1">
    <location>
        <begin position="448"/>
        <end position="618"/>
    </location>
</feature>